<evidence type="ECO:0000256" key="7">
    <source>
        <dbReference type="ARBA" id="ARBA00022989"/>
    </source>
</evidence>
<keyword evidence="8 11" id="KW-0472">Membrane</keyword>
<evidence type="ECO:0000256" key="10">
    <source>
        <dbReference type="SAM" id="MobiDB-lite"/>
    </source>
</evidence>
<dbReference type="RefSeq" id="WP_091439497.1">
    <property type="nucleotide sequence ID" value="NZ_FOIE01000001.1"/>
</dbReference>
<dbReference type="InterPro" id="IPR039421">
    <property type="entry name" value="Type_1_exporter"/>
</dbReference>
<evidence type="ECO:0000256" key="6">
    <source>
        <dbReference type="ARBA" id="ARBA00022840"/>
    </source>
</evidence>
<feature type="transmembrane region" description="Helical" evidence="11">
    <location>
        <begin position="46"/>
        <end position="67"/>
    </location>
</feature>
<evidence type="ECO:0000259" key="12">
    <source>
        <dbReference type="PROSITE" id="PS50893"/>
    </source>
</evidence>
<feature type="domain" description="ABC transmembrane type-1" evidence="13">
    <location>
        <begin position="48"/>
        <end position="332"/>
    </location>
</feature>
<gene>
    <name evidence="14" type="ORF">SAMN04488546_0854</name>
</gene>
<dbReference type="Proteomes" id="UP000198507">
    <property type="component" value="Unassembled WGS sequence"/>
</dbReference>
<dbReference type="FunFam" id="3.40.50.300:FF:000299">
    <property type="entry name" value="ABC transporter ATP-binding protein/permease"/>
    <property type="match status" value="1"/>
</dbReference>
<keyword evidence="6 14" id="KW-0067">ATP-binding</keyword>
<evidence type="ECO:0000256" key="1">
    <source>
        <dbReference type="ARBA" id="ARBA00004651"/>
    </source>
</evidence>
<keyword evidence="3" id="KW-1003">Cell membrane</keyword>
<evidence type="ECO:0000256" key="4">
    <source>
        <dbReference type="ARBA" id="ARBA00022692"/>
    </source>
</evidence>
<dbReference type="SUPFAM" id="SSF52540">
    <property type="entry name" value="P-loop containing nucleoside triphosphate hydrolases"/>
    <property type="match status" value="1"/>
</dbReference>
<dbReference type="InterPro" id="IPR036640">
    <property type="entry name" value="ABC1_TM_sf"/>
</dbReference>
<evidence type="ECO:0000256" key="8">
    <source>
        <dbReference type="ARBA" id="ARBA00023136"/>
    </source>
</evidence>
<comment type="similarity">
    <text evidence="9">Belongs to the ABC transporter superfamily. Lipid exporter (TC 3.A.1.106) family.</text>
</comment>
<dbReference type="Pfam" id="PF00664">
    <property type="entry name" value="ABC_membrane"/>
    <property type="match status" value="1"/>
</dbReference>
<dbReference type="Pfam" id="PF00005">
    <property type="entry name" value="ABC_tran"/>
    <property type="match status" value="1"/>
</dbReference>
<dbReference type="GO" id="GO:0005886">
    <property type="term" value="C:plasma membrane"/>
    <property type="evidence" value="ECO:0007669"/>
    <property type="project" value="UniProtKB-SubCell"/>
</dbReference>
<dbReference type="SUPFAM" id="SSF90123">
    <property type="entry name" value="ABC transporter transmembrane region"/>
    <property type="match status" value="1"/>
</dbReference>
<dbReference type="OrthoDB" id="9806127at2"/>
<feature type="transmembrane region" description="Helical" evidence="11">
    <location>
        <begin position="87"/>
        <end position="108"/>
    </location>
</feature>
<name>A0A1H9ZZL7_9ACTN</name>
<dbReference type="PROSITE" id="PS50893">
    <property type="entry name" value="ABC_TRANSPORTER_2"/>
    <property type="match status" value="1"/>
</dbReference>
<keyword evidence="15" id="KW-1185">Reference proteome</keyword>
<dbReference type="PROSITE" id="PS00211">
    <property type="entry name" value="ABC_TRANSPORTER_1"/>
    <property type="match status" value="1"/>
</dbReference>
<dbReference type="PROSITE" id="PS50929">
    <property type="entry name" value="ABC_TM1F"/>
    <property type="match status" value="1"/>
</dbReference>
<evidence type="ECO:0000256" key="9">
    <source>
        <dbReference type="ARBA" id="ARBA00061644"/>
    </source>
</evidence>
<protein>
    <submittedName>
        <fullName evidence="14">ATP-binding cassette, subfamily B</fullName>
    </submittedName>
</protein>
<dbReference type="EMBL" id="FOIE01000001">
    <property type="protein sequence ID" value="SES87287.1"/>
    <property type="molecule type" value="Genomic_DNA"/>
</dbReference>
<dbReference type="InterPro" id="IPR003439">
    <property type="entry name" value="ABC_transporter-like_ATP-bd"/>
</dbReference>
<reference evidence="15" key="1">
    <citation type="submission" date="2016-10" db="EMBL/GenBank/DDBJ databases">
        <authorList>
            <person name="Varghese N."/>
            <person name="Submissions S."/>
        </authorList>
    </citation>
    <scope>NUCLEOTIDE SEQUENCE [LARGE SCALE GENOMIC DNA]</scope>
    <source>
        <strain evidence="15">DSM 44209</strain>
    </source>
</reference>
<keyword evidence="5" id="KW-0547">Nucleotide-binding</keyword>
<sequence>MDVSGPMSSMAAMRSFRRDPSVTSRRLPKGTVRRILGIARPYRRDLTWFLLLVVGSSVIGVLTPLLAGQIVNRIAGLEGTAADIVRIALFIAALAVVDAGISLATRWFSARIGEGVIYDLRSRVFEHVQRMPVAFFTRTQTGALVSRLNNDVIGAQQAFTSTLSGVLSNVIGLVLTAGVMFTLSWQITALSLVLVPVFVLPARRIGRRLQEITRESYGLNASMNATMTERFNVAGALLVKLFGRPEAEADGFRGRAARVRDIGVLSAMYGRTFFTALTLVAALATALVYGLGGWLAFTGSLSPGDVVALALLLSRLYGPLTALANVRVDVMSAMVSFDRVFEVLDLRPMIQEAPDAVPVPAGDRSIEFDSVSFSYPSTADVSLPSLEDVSLPEHGGPTAVLHDVSFRVEPGQLVALVGHSGAGKSTIANLVPRLYDATGGTVRVGGVDVRRVTLASLRDTIGVVSQDAHLFHDTIRANLVYARPEATEDELWEALSGARIAGLVRSLPDGLDTVVGDRGYRMSGGEKQRLAIARVLLKAPSIVILDEATAHLDSESEVAVQHALDTALSGRTSLVIAHRLSTIRSADQILVVDGGRIVESGTHEELLALGGRYADLYRTQFAVGEGRTVGAA</sequence>
<keyword evidence="2" id="KW-0813">Transport</keyword>
<dbReference type="GO" id="GO:0016887">
    <property type="term" value="F:ATP hydrolysis activity"/>
    <property type="evidence" value="ECO:0007669"/>
    <property type="project" value="InterPro"/>
</dbReference>
<feature type="domain" description="ABC transporter" evidence="12">
    <location>
        <begin position="386"/>
        <end position="619"/>
    </location>
</feature>
<dbReference type="AlphaFoldDB" id="A0A1H9ZZL7"/>
<organism evidence="14 15">
    <name type="scientific">Geodermatophilus poikilotrophus</name>
    <dbReference type="NCBI Taxonomy" id="1333667"/>
    <lineage>
        <taxon>Bacteria</taxon>
        <taxon>Bacillati</taxon>
        <taxon>Actinomycetota</taxon>
        <taxon>Actinomycetes</taxon>
        <taxon>Geodermatophilales</taxon>
        <taxon>Geodermatophilaceae</taxon>
        <taxon>Geodermatophilus</taxon>
    </lineage>
</organism>
<dbReference type="CDD" id="cd18550">
    <property type="entry name" value="ABC_6TM_exporter_like"/>
    <property type="match status" value="1"/>
</dbReference>
<proteinExistence type="inferred from homology"/>
<dbReference type="Gene3D" id="1.20.1560.10">
    <property type="entry name" value="ABC transporter type 1, transmembrane domain"/>
    <property type="match status" value="1"/>
</dbReference>
<evidence type="ECO:0000313" key="14">
    <source>
        <dbReference type="EMBL" id="SES87287.1"/>
    </source>
</evidence>
<feature type="transmembrane region" description="Helical" evidence="11">
    <location>
        <begin position="273"/>
        <end position="294"/>
    </location>
</feature>
<feature type="region of interest" description="Disordered" evidence="10">
    <location>
        <begin position="1"/>
        <end position="24"/>
    </location>
</feature>
<evidence type="ECO:0000256" key="3">
    <source>
        <dbReference type="ARBA" id="ARBA00022475"/>
    </source>
</evidence>
<evidence type="ECO:0000313" key="15">
    <source>
        <dbReference type="Proteomes" id="UP000198507"/>
    </source>
</evidence>
<keyword evidence="7 11" id="KW-1133">Transmembrane helix</keyword>
<dbReference type="PANTHER" id="PTHR43394">
    <property type="entry name" value="ATP-DEPENDENT PERMEASE MDL1, MITOCHONDRIAL"/>
    <property type="match status" value="1"/>
</dbReference>
<comment type="subcellular location">
    <subcellularLocation>
        <location evidence="1">Cell membrane</location>
        <topology evidence="1">Multi-pass membrane protein</topology>
    </subcellularLocation>
</comment>
<dbReference type="InterPro" id="IPR003593">
    <property type="entry name" value="AAA+_ATPase"/>
</dbReference>
<feature type="transmembrane region" description="Helical" evidence="11">
    <location>
        <begin position="170"/>
        <end position="200"/>
    </location>
</feature>
<accession>A0A1H9ZZL7</accession>
<dbReference type="GO" id="GO:0015421">
    <property type="term" value="F:ABC-type oligopeptide transporter activity"/>
    <property type="evidence" value="ECO:0007669"/>
    <property type="project" value="TreeGrafter"/>
</dbReference>
<dbReference type="InterPro" id="IPR027417">
    <property type="entry name" value="P-loop_NTPase"/>
</dbReference>
<dbReference type="GO" id="GO:0005524">
    <property type="term" value="F:ATP binding"/>
    <property type="evidence" value="ECO:0007669"/>
    <property type="project" value="UniProtKB-KW"/>
</dbReference>
<dbReference type="SMART" id="SM00382">
    <property type="entry name" value="AAA"/>
    <property type="match status" value="1"/>
</dbReference>
<evidence type="ECO:0000256" key="11">
    <source>
        <dbReference type="SAM" id="Phobius"/>
    </source>
</evidence>
<dbReference type="Gene3D" id="3.40.50.300">
    <property type="entry name" value="P-loop containing nucleotide triphosphate hydrolases"/>
    <property type="match status" value="1"/>
</dbReference>
<evidence type="ECO:0000259" key="13">
    <source>
        <dbReference type="PROSITE" id="PS50929"/>
    </source>
</evidence>
<keyword evidence="4 11" id="KW-0812">Transmembrane</keyword>
<dbReference type="PANTHER" id="PTHR43394:SF1">
    <property type="entry name" value="ATP-BINDING CASSETTE SUB-FAMILY B MEMBER 10, MITOCHONDRIAL"/>
    <property type="match status" value="1"/>
</dbReference>
<evidence type="ECO:0000256" key="2">
    <source>
        <dbReference type="ARBA" id="ARBA00022448"/>
    </source>
</evidence>
<evidence type="ECO:0000256" key="5">
    <source>
        <dbReference type="ARBA" id="ARBA00022741"/>
    </source>
</evidence>
<dbReference type="InterPro" id="IPR017871">
    <property type="entry name" value="ABC_transporter-like_CS"/>
</dbReference>
<dbReference type="InterPro" id="IPR011527">
    <property type="entry name" value="ABC1_TM_dom"/>
</dbReference>